<protein>
    <submittedName>
        <fullName evidence="2">Uncharacterized protein</fullName>
    </submittedName>
</protein>
<proteinExistence type="predicted"/>
<feature type="non-terminal residue" evidence="2">
    <location>
        <position position="1"/>
    </location>
</feature>
<evidence type="ECO:0000313" key="3">
    <source>
        <dbReference type="Proteomes" id="UP001437256"/>
    </source>
</evidence>
<name>A0ABR2Z4T0_9AGAR</name>
<organism evidence="2 3">
    <name type="scientific">Marasmius tenuissimus</name>
    <dbReference type="NCBI Taxonomy" id="585030"/>
    <lineage>
        <taxon>Eukaryota</taxon>
        <taxon>Fungi</taxon>
        <taxon>Dikarya</taxon>
        <taxon>Basidiomycota</taxon>
        <taxon>Agaricomycotina</taxon>
        <taxon>Agaricomycetes</taxon>
        <taxon>Agaricomycetidae</taxon>
        <taxon>Agaricales</taxon>
        <taxon>Marasmiineae</taxon>
        <taxon>Marasmiaceae</taxon>
        <taxon>Marasmius</taxon>
    </lineage>
</organism>
<gene>
    <name evidence="2" type="ORF">AAF712_016915</name>
</gene>
<keyword evidence="3" id="KW-1185">Reference proteome</keyword>
<accession>A0ABR2Z4T0</accession>
<feature type="non-terminal residue" evidence="2">
    <location>
        <position position="156"/>
    </location>
</feature>
<dbReference type="EMBL" id="JBBXMP010001956">
    <property type="protein sequence ID" value="KAL0056481.1"/>
    <property type="molecule type" value="Genomic_DNA"/>
</dbReference>
<comment type="caution">
    <text evidence="2">The sequence shown here is derived from an EMBL/GenBank/DDBJ whole genome shotgun (WGS) entry which is preliminary data.</text>
</comment>
<sequence length="156" mass="18759">NVERLRSYLDDSSIYEEASAAMNKYVVEFRAYMSAHGYKNLEMSKVEEAAYKIICRMMTMTGLNRFLPDLSGDAQSEWNQVHENLIIRSFIACYNAGYYRQWAIMEKWVKNEQVMSLLYRHYVFYYLKKRHDTEKRNPGTTEKQQELDVAWHRRKE</sequence>
<evidence type="ECO:0000256" key="1">
    <source>
        <dbReference type="SAM" id="MobiDB-lite"/>
    </source>
</evidence>
<evidence type="ECO:0000313" key="2">
    <source>
        <dbReference type="EMBL" id="KAL0056481.1"/>
    </source>
</evidence>
<feature type="region of interest" description="Disordered" evidence="1">
    <location>
        <begin position="134"/>
        <end position="156"/>
    </location>
</feature>
<dbReference type="Proteomes" id="UP001437256">
    <property type="component" value="Unassembled WGS sequence"/>
</dbReference>
<reference evidence="2 3" key="1">
    <citation type="submission" date="2024-05" db="EMBL/GenBank/DDBJ databases">
        <title>A draft genome resource for the thread blight pathogen Marasmius tenuissimus strain MS-2.</title>
        <authorList>
            <person name="Yulfo-Soto G.E."/>
            <person name="Baruah I.K."/>
            <person name="Amoako-Attah I."/>
            <person name="Bukari Y."/>
            <person name="Meinhardt L.W."/>
            <person name="Bailey B.A."/>
            <person name="Cohen S.P."/>
        </authorList>
    </citation>
    <scope>NUCLEOTIDE SEQUENCE [LARGE SCALE GENOMIC DNA]</scope>
    <source>
        <strain evidence="2 3">MS-2</strain>
    </source>
</reference>